<keyword evidence="3" id="KW-1185">Reference proteome</keyword>
<dbReference type="AlphaFoldDB" id="A0A1S8WWI2"/>
<organism evidence="2 3">
    <name type="scientific">Opisthorchis viverrini</name>
    <name type="common">Southeast Asian liver fluke</name>
    <dbReference type="NCBI Taxonomy" id="6198"/>
    <lineage>
        <taxon>Eukaryota</taxon>
        <taxon>Metazoa</taxon>
        <taxon>Spiralia</taxon>
        <taxon>Lophotrochozoa</taxon>
        <taxon>Platyhelminthes</taxon>
        <taxon>Trematoda</taxon>
        <taxon>Digenea</taxon>
        <taxon>Opisthorchiida</taxon>
        <taxon>Opisthorchiata</taxon>
        <taxon>Opisthorchiidae</taxon>
        <taxon>Opisthorchis</taxon>
    </lineage>
</organism>
<name>A0A1S8WWI2_OPIVI</name>
<gene>
    <name evidence="2" type="ORF">X801_05325</name>
</gene>
<sequence length="142" mass="15983">MLSKLPVVHRKSKVTNSNNNSINSSSVGSGSNKSADNRLPGYEVDGMVCGTRHETGSERRWKLEIEVEWVRSLVVSEYSRLASVLGWTDNASRFHQSRAHFQCLPAAYLGKNYADRSEMSTSHAVDSGSEWSELDCWYYRCS</sequence>
<evidence type="ECO:0000313" key="3">
    <source>
        <dbReference type="Proteomes" id="UP000243686"/>
    </source>
</evidence>
<dbReference type="Proteomes" id="UP000243686">
    <property type="component" value="Unassembled WGS sequence"/>
</dbReference>
<proteinExistence type="predicted"/>
<evidence type="ECO:0000256" key="1">
    <source>
        <dbReference type="SAM" id="MobiDB-lite"/>
    </source>
</evidence>
<reference evidence="2 3" key="1">
    <citation type="submission" date="2015-03" db="EMBL/GenBank/DDBJ databases">
        <title>Draft genome of the nematode, Opisthorchis viverrini.</title>
        <authorList>
            <person name="Mitreva M."/>
        </authorList>
    </citation>
    <scope>NUCLEOTIDE SEQUENCE [LARGE SCALE GENOMIC DNA]</scope>
    <source>
        <strain evidence="2">Khon Kaen</strain>
    </source>
</reference>
<feature type="region of interest" description="Disordered" evidence="1">
    <location>
        <begin position="1"/>
        <end position="36"/>
    </location>
</feature>
<dbReference type="EMBL" id="KV893824">
    <property type="protein sequence ID" value="OON18816.1"/>
    <property type="molecule type" value="Genomic_DNA"/>
</dbReference>
<protein>
    <submittedName>
        <fullName evidence="2">Uncharacterized protein</fullName>
    </submittedName>
</protein>
<accession>A0A1S8WWI2</accession>
<evidence type="ECO:0000313" key="2">
    <source>
        <dbReference type="EMBL" id="OON18816.1"/>
    </source>
</evidence>
<feature type="compositionally biased region" description="Low complexity" evidence="1">
    <location>
        <begin position="14"/>
        <end position="34"/>
    </location>
</feature>
<feature type="non-terminal residue" evidence="2">
    <location>
        <position position="142"/>
    </location>
</feature>